<accession>A0A182UHB1</accession>
<reference evidence="3" key="1">
    <citation type="submission" date="2014-01" db="EMBL/GenBank/DDBJ databases">
        <title>The Genome Sequence of Anopheles melas CM1001059_A (V2).</title>
        <authorList>
            <consortium name="The Broad Institute Genomics Platform"/>
            <person name="Neafsey D.E."/>
            <person name="Besansky N."/>
            <person name="Howell P."/>
            <person name="Walton C."/>
            <person name="Young S.K."/>
            <person name="Zeng Q."/>
            <person name="Gargeya S."/>
            <person name="Fitzgerald M."/>
            <person name="Haas B."/>
            <person name="Abouelleil A."/>
            <person name="Allen A.W."/>
            <person name="Alvarado L."/>
            <person name="Arachchi H.M."/>
            <person name="Berlin A.M."/>
            <person name="Chapman S.B."/>
            <person name="Gainer-Dewar J."/>
            <person name="Goldberg J."/>
            <person name="Griggs A."/>
            <person name="Gujja S."/>
            <person name="Hansen M."/>
            <person name="Howarth C."/>
            <person name="Imamovic A."/>
            <person name="Ireland A."/>
            <person name="Larimer J."/>
            <person name="McCowan C."/>
            <person name="Murphy C."/>
            <person name="Pearson M."/>
            <person name="Poon T.W."/>
            <person name="Priest M."/>
            <person name="Roberts A."/>
            <person name="Saif S."/>
            <person name="Shea T."/>
            <person name="Sisk P."/>
            <person name="Sykes S."/>
            <person name="Wortman J."/>
            <person name="Nusbaum C."/>
            <person name="Birren B."/>
        </authorList>
    </citation>
    <scope>NUCLEOTIDE SEQUENCE [LARGE SCALE GENOMIC DNA]</scope>
    <source>
        <strain evidence="3">CM1001059</strain>
    </source>
</reference>
<dbReference type="AlphaFoldDB" id="A0A182UHB1"/>
<keyword evidence="1" id="KW-1133">Transmembrane helix</keyword>
<keyword evidence="3" id="KW-1185">Reference proteome</keyword>
<dbReference type="EnsemblMetazoa" id="AMEC020398-RA">
    <property type="protein sequence ID" value="AMEC020398-PA"/>
    <property type="gene ID" value="AMEC020398"/>
</dbReference>
<proteinExistence type="predicted"/>
<organism evidence="2 3">
    <name type="scientific">Anopheles melas</name>
    <dbReference type="NCBI Taxonomy" id="34690"/>
    <lineage>
        <taxon>Eukaryota</taxon>
        <taxon>Metazoa</taxon>
        <taxon>Ecdysozoa</taxon>
        <taxon>Arthropoda</taxon>
        <taxon>Hexapoda</taxon>
        <taxon>Insecta</taxon>
        <taxon>Pterygota</taxon>
        <taxon>Neoptera</taxon>
        <taxon>Endopterygota</taxon>
        <taxon>Diptera</taxon>
        <taxon>Nematocera</taxon>
        <taxon>Culicoidea</taxon>
        <taxon>Culicidae</taxon>
        <taxon>Anophelinae</taxon>
        <taxon>Anopheles</taxon>
    </lineage>
</organism>
<evidence type="ECO:0000313" key="2">
    <source>
        <dbReference type="EnsemblMetazoa" id="AMEC020398-PA"/>
    </source>
</evidence>
<keyword evidence="1" id="KW-0812">Transmembrane</keyword>
<evidence type="ECO:0000313" key="3">
    <source>
        <dbReference type="Proteomes" id="UP000075902"/>
    </source>
</evidence>
<feature type="transmembrane region" description="Helical" evidence="1">
    <location>
        <begin position="64"/>
        <end position="83"/>
    </location>
</feature>
<reference evidence="2" key="2">
    <citation type="submission" date="2020-05" db="UniProtKB">
        <authorList>
            <consortium name="EnsemblMetazoa"/>
        </authorList>
    </citation>
    <scope>IDENTIFICATION</scope>
    <source>
        <strain evidence="2">CM1001059</strain>
    </source>
</reference>
<dbReference type="VEuPathDB" id="VectorBase:AMEC020398"/>
<name>A0A182UHB1_9DIPT</name>
<evidence type="ECO:0000256" key="1">
    <source>
        <dbReference type="SAM" id="Phobius"/>
    </source>
</evidence>
<dbReference type="Proteomes" id="UP000075902">
    <property type="component" value="Unassembled WGS sequence"/>
</dbReference>
<keyword evidence="1" id="KW-0472">Membrane</keyword>
<protein>
    <submittedName>
        <fullName evidence="2">Uncharacterized protein</fullName>
    </submittedName>
</protein>
<sequence>MNSVHSELFYYFPHTHISNVLNVLPRKQHKQSEQKGRPWAVQELGGSGLRAFSIDDNPPYSGVWWWYVRFIFTIITNTIIIIGGEDYDLEIHLVFPCTQRLLQSHLKG</sequence>